<comment type="caution">
    <text evidence="4">The sequence shown here is derived from an EMBL/GenBank/DDBJ whole genome shotgun (WGS) entry which is preliminary data.</text>
</comment>
<dbReference type="InterPro" id="IPR043129">
    <property type="entry name" value="ATPase_NBD"/>
</dbReference>
<protein>
    <submittedName>
        <fullName evidence="4">Hydantoinase/oxoprolinase family protein</fullName>
    </submittedName>
</protein>
<dbReference type="RefSeq" id="WP_402876731.1">
    <property type="nucleotide sequence ID" value="NZ_JBIYSL010000004.1"/>
</dbReference>
<dbReference type="SUPFAM" id="SSF53067">
    <property type="entry name" value="Actin-like ATPase domain"/>
    <property type="match status" value="1"/>
</dbReference>
<evidence type="ECO:0000313" key="4">
    <source>
        <dbReference type="EMBL" id="MFK0524287.1"/>
    </source>
</evidence>
<dbReference type="InterPro" id="IPR002821">
    <property type="entry name" value="Hydantoinase_A"/>
</dbReference>
<dbReference type="InterPro" id="IPR045079">
    <property type="entry name" value="Oxoprolinase-like"/>
</dbReference>
<dbReference type="Pfam" id="PF05378">
    <property type="entry name" value="Hydant_A_N"/>
    <property type="match status" value="1"/>
</dbReference>
<feature type="domain" description="Acetophenone carboxylase-like C-terminal" evidence="3">
    <location>
        <begin position="500"/>
        <end position="672"/>
    </location>
</feature>
<evidence type="ECO:0000259" key="2">
    <source>
        <dbReference type="Pfam" id="PF05378"/>
    </source>
</evidence>
<dbReference type="PANTHER" id="PTHR11365:SF23">
    <property type="entry name" value="HYPOTHETICAL 5-OXOPROLINASE (EUROFUNG)-RELATED"/>
    <property type="match status" value="1"/>
</dbReference>
<evidence type="ECO:0000259" key="1">
    <source>
        <dbReference type="Pfam" id="PF01968"/>
    </source>
</evidence>
<accession>A0ABW8HXT6</accession>
<evidence type="ECO:0000313" key="5">
    <source>
        <dbReference type="Proteomes" id="UP001618531"/>
    </source>
</evidence>
<dbReference type="Pfam" id="PF19278">
    <property type="entry name" value="Hydant_A_C"/>
    <property type="match status" value="1"/>
</dbReference>
<keyword evidence="5" id="KW-1185">Reference proteome</keyword>
<dbReference type="PANTHER" id="PTHR11365">
    <property type="entry name" value="5-OXOPROLINASE RELATED"/>
    <property type="match status" value="1"/>
</dbReference>
<dbReference type="EMBL" id="JBIYSL010000004">
    <property type="protein sequence ID" value="MFK0524287.1"/>
    <property type="molecule type" value="Genomic_DNA"/>
</dbReference>
<reference evidence="4 5" key="1">
    <citation type="submission" date="2024-11" db="EMBL/GenBank/DDBJ databases">
        <title>Identification and Characterization of a Novel Fosfomycin Bacillithiol Transferase FosB8 in Paenibacillus illinoisensis.</title>
        <authorList>
            <person name="Lu W."/>
        </authorList>
    </citation>
    <scope>NUCLEOTIDE SEQUENCE [LARGE SCALE GENOMIC DNA]</scope>
    <source>
        <strain evidence="4 5">WP77</strain>
    </source>
</reference>
<sequence length="681" mass="73505">MDKNYRLGIDIGGTFTDALVTDRQGRMVAALKTPSIAEAPERAIFNALDQLQGQGVNIGDIDLFVHGTTLGVNTLIERNGAVTGLIVTQGFRDILEIRRLRLEDTTNLYGDKTEALVPRYLVKEIDERALASGDVLQPLNKDQLVQAVDELVEEGITALAISFMHSYANPAHEKEAEEIIRERHPQLFICRSSAIWPQQREFERTLATAMNAYVGERMGSYFVRLQEGSHQYGLKANLLSTMSNGGIMTAASAASEPVRTLLSGPASGVIAATHIARKAGIDQVITFDMGGTSVDVALIDKEPAYSTENKVGDFPVILPAVDVTAIGAGGGSVAWLDSVGVLKVGPRSAGAYPGPACYGRGGEEPTTTDAYLQLGILQADRFLGGQMRLHPELAERALNTVGTKLGLDASQTAQAILDVATANMYAQFSPLMARKGVDPRDFTLLAYGGAGPMHAFLMAREVGILRVLVPPAPGTLCAMGCTVANLRNDFVLSLHKSSHALASGELASFYADLEQQGRSWVEVEARGGVELESVYCLYSADMRYEGQAFDLEIALTQEEIADPEQAKEKFHAYYYNVFGISQPESEVMFISLRATIVGIVPSHGSVDSYAQVSHGGGAEERTITFDHARRTAKVLTREQIPLEASIPGPVIVEEYDTTIFVPPGYNVRRDAHGNLIGEATE</sequence>
<dbReference type="InterPro" id="IPR049517">
    <property type="entry name" value="ACX-like_C"/>
</dbReference>
<dbReference type="InterPro" id="IPR008040">
    <property type="entry name" value="Hydant_A_N"/>
</dbReference>
<feature type="domain" description="Hydantoinase A/oxoprolinase" evidence="1">
    <location>
        <begin position="204"/>
        <end position="489"/>
    </location>
</feature>
<proteinExistence type="predicted"/>
<gene>
    <name evidence="4" type="ORF">ACINKY_19000</name>
</gene>
<dbReference type="Proteomes" id="UP001618531">
    <property type="component" value="Unassembled WGS sequence"/>
</dbReference>
<dbReference type="Pfam" id="PF01968">
    <property type="entry name" value="Hydantoinase_A"/>
    <property type="match status" value="1"/>
</dbReference>
<feature type="domain" description="Hydantoinase/oxoprolinase N-terminal" evidence="2">
    <location>
        <begin position="6"/>
        <end position="182"/>
    </location>
</feature>
<name>A0ABW8HXT6_9BACL</name>
<evidence type="ECO:0000259" key="3">
    <source>
        <dbReference type="Pfam" id="PF19278"/>
    </source>
</evidence>
<organism evidence="4 5">
    <name type="scientific">Paenibacillus illinoisensis</name>
    <dbReference type="NCBI Taxonomy" id="59845"/>
    <lineage>
        <taxon>Bacteria</taxon>
        <taxon>Bacillati</taxon>
        <taxon>Bacillota</taxon>
        <taxon>Bacilli</taxon>
        <taxon>Bacillales</taxon>
        <taxon>Paenibacillaceae</taxon>
        <taxon>Paenibacillus</taxon>
    </lineage>
</organism>
<dbReference type="Gene3D" id="3.30.420.40">
    <property type="match status" value="1"/>
</dbReference>